<evidence type="ECO:0000259" key="1">
    <source>
        <dbReference type="Pfam" id="PF00248"/>
    </source>
</evidence>
<evidence type="ECO:0000313" key="2">
    <source>
        <dbReference type="EMBL" id="MFD1829795.1"/>
    </source>
</evidence>
<dbReference type="InterPro" id="IPR036812">
    <property type="entry name" value="NAD(P)_OxRdtase_dom_sf"/>
</dbReference>
<dbReference type="InterPro" id="IPR023210">
    <property type="entry name" value="NADP_OxRdtase_dom"/>
</dbReference>
<dbReference type="Proteomes" id="UP001597365">
    <property type="component" value="Unassembled WGS sequence"/>
</dbReference>
<protein>
    <submittedName>
        <fullName evidence="2">Aldo/keto reductase</fullName>
    </submittedName>
</protein>
<sequence>MTTSDLAPRRLARDLMVRPLGVSSGTSRWASCAVQPDDARMLDGLRRALEAGAGEDVAQLFDTADNHGCGHAERLIGKVLKEHRGHRAQVASKVGRVQGSAPHPYAGPRVRHQLEQTLENLYLDKLALYTLESYDFGVGDRYLDSVIEQMYALRDLGQIRAIGLRGPGFRASRCSIRRFLDLFERIRPDAVWTQASGLLPLPDLGDGEDLGSFTARRGVGLVIASPLAHGALASGRTDRALAAWGSSATERAEVVTSAITCGLTELVARFGPSPDALARVALRFILQRAQNAVAVVGVGDEQRVGYDLRSLGPPLSLQELAALEGVFSRMRSGLIQQEGHATSVEVSA</sequence>
<proteinExistence type="predicted"/>
<dbReference type="InterPro" id="IPR020471">
    <property type="entry name" value="AKR"/>
</dbReference>
<reference evidence="3" key="1">
    <citation type="journal article" date="2019" name="Int. J. Syst. Evol. Microbiol.">
        <title>The Global Catalogue of Microorganisms (GCM) 10K type strain sequencing project: providing services to taxonomists for standard genome sequencing and annotation.</title>
        <authorList>
            <consortium name="The Broad Institute Genomics Platform"/>
            <consortium name="The Broad Institute Genome Sequencing Center for Infectious Disease"/>
            <person name="Wu L."/>
            <person name="Ma J."/>
        </authorList>
    </citation>
    <scope>NUCLEOTIDE SEQUENCE [LARGE SCALE GENOMIC DNA]</scope>
    <source>
        <strain evidence="3">CGMCC 4.7455</strain>
    </source>
</reference>
<keyword evidence="3" id="KW-1185">Reference proteome</keyword>
<dbReference type="RefSeq" id="WP_380898686.1">
    <property type="nucleotide sequence ID" value="NZ_JBHUFU010000004.1"/>
</dbReference>
<evidence type="ECO:0000313" key="3">
    <source>
        <dbReference type="Proteomes" id="UP001597365"/>
    </source>
</evidence>
<dbReference type="Gene3D" id="3.20.20.100">
    <property type="entry name" value="NADP-dependent oxidoreductase domain"/>
    <property type="match status" value="1"/>
</dbReference>
<gene>
    <name evidence="2" type="ORF">ACFSJS_08965</name>
</gene>
<organism evidence="2 3">
    <name type="scientific">Streptomyces desertarenae</name>
    <dbReference type="NCBI Taxonomy" id="2666184"/>
    <lineage>
        <taxon>Bacteria</taxon>
        <taxon>Bacillati</taxon>
        <taxon>Actinomycetota</taxon>
        <taxon>Actinomycetes</taxon>
        <taxon>Kitasatosporales</taxon>
        <taxon>Streptomycetaceae</taxon>
        <taxon>Streptomyces</taxon>
    </lineage>
</organism>
<dbReference type="PANTHER" id="PTHR42686">
    <property type="entry name" value="GH17980P-RELATED"/>
    <property type="match status" value="1"/>
</dbReference>
<dbReference type="PANTHER" id="PTHR42686:SF1">
    <property type="entry name" value="GH17980P-RELATED"/>
    <property type="match status" value="1"/>
</dbReference>
<dbReference type="SUPFAM" id="SSF51430">
    <property type="entry name" value="NAD(P)-linked oxidoreductase"/>
    <property type="match status" value="1"/>
</dbReference>
<dbReference type="EMBL" id="JBHUFU010000004">
    <property type="protein sequence ID" value="MFD1829795.1"/>
    <property type="molecule type" value="Genomic_DNA"/>
</dbReference>
<accession>A0ABW4PIN6</accession>
<feature type="domain" description="NADP-dependent oxidoreductase" evidence="1">
    <location>
        <begin position="25"/>
        <end position="324"/>
    </location>
</feature>
<dbReference type="Pfam" id="PF00248">
    <property type="entry name" value="Aldo_ket_red"/>
    <property type="match status" value="1"/>
</dbReference>
<comment type="caution">
    <text evidence="2">The sequence shown here is derived from an EMBL/GenBank/DDBJ whole genome shotgun (WGS) entry which is preliminary data.</text>
</comment>
<name>A0ABW4PIN6_9ACTN</name>